<dbReference type="RefSeq" id="WP_263332735.1">
    <property type="nucleotide sequence ID" value="NZ_JAOVQO010000002.1"/>
</dbReference>
<dbReference type="InterPro" id="IPR011006">
    <property type="entry name" value="CheY-like_superfamily"/>
</dbReference>
<comment type="caution">
    <text evidence="5">The sequence shown here is derived from an EMBL/GenBank/DDBJ whole genome shotgun (WGS) entry which is preliminary data.</text>
</comment>
<protein>
    <submittedName>
        <fullName evidence="5">Response regulator</fullName>
    </submittedName>
</protein>
<dbReference type="SUPFAM" id="SSF103481">
    <property type="entry name" value="Multidrug resistance efflux transporter EmrE"/>
    <property type="match status" value="2"/>
</dbReference>
<feature type="transmembrane region" description="Helical" evidence="3">
    <location>
        <begin position="466"/>
        <end position="482"/>
    </location>
</feature>
<keyword evidence="6" id="KW-1185">Reference proteome</keyword>
<evidence type="ECO:0000256" key="1">
    <source>
        <dbReference type="ARBA" id="ARBA00022553"/>
    </source>
</evidence>
<dbReference type="EMBL" id="JAOVQO010000002">
    <property type="protein sequence ID" value="MCU9846778.1"/>
    <property type="molecule type" value="Genomic_DNA"/>
</dbReference>
<dbReference type="Pfam" id="PF00072">
    <property type="entry name" value="Response_reg"/>
    <property type="match status" value="1"/>
</dbReference>
<dbReference type="SUPFAM" id="SSF52172">
    <property type="entry name" value="CheY-like"/>
    <property type="match status" value="1"/>
</dbReference>
<feature type="transmembrane region" description="Helical" evidence="3">
    <location>
        <begin position="229"/>
        <end position="250"/>
    </location>
</feature>
<evidence type="ECO:0000313" key="6">
    <source>
        <dbReference type="Proteomes" id="UP001209535"/>
    </source>
</evidence>
<evidence type="ECO:0000259" key="4">
    <source>
        <dbReference type="PROSITE" id="PS50110"/>
    </source>
</evidence>
<proteinExistence type="predicted"/>
<keyword evidence="3" id="KW-1133">Transmembrane helix</keyword>
<feature type="modified residue" description="4-aspartylphosphate" evidence="2">
    <location>
        <position position="55"/>
    </location>
</feature>
<evidence type="ECO:0000313" key="5">
    <source>
        <dbReference type="EMBL" id="MCU9846778.1"/>
    </source>
</evidence>
<feature type="domain" description="Response regulatory" evidence="4">
    <location>
        <begin position="6"/>
        <end position="123"/>
    </location>
</feature>
<gene>
    <name evidence="5" type="ORF">OEZ60_02055</name>
</gene>
<evidence type="ECO:0000256" key="2">
    <source>
        <dbReference type="PROSITE-ProRule" id="PRU00169"/>
    </source>
</evidence>
<keyword evidence="3" id="KW-0472">Membrane</keyword>
<feature type="transmembrane region" description="Helical" evidence="3">
    <location>
        <begin position="202"/>
        <end position="223"/>
    </location>
</feature>
<keyword evidence="1 2" id="KW-0597">Phosphoprotein</keyword>
<dbReference type="InterPro" id="IPR001789">
    <property type="entry name" value="Sig_transdc_resp-reg_receiver"/>
</dbReference>
<dbReference type="InterPro" id="IPR050595">
    <property type="entry name" value="Bact_response_regulator"/>
</dbReference>
<dbReference type="InterPro" id="IPR037185">
    <property type="entry name" value="EmrE-like"/>
</dbReference>
<feature type="transmembrane region" description="Helical" evidence="3">
    <location>
        <begin position="262"/>
        <end position="283"/>
    </location>
</feature>
<reference evidence="5 6" key="1">
    <citation type="submission" date="2022-10" db="EMBL/GenBank/DDBJ databases">
        <title>Defluviimonas sp. nov., isolated from ocean surface sediments.</title>
        <authorList>
            <person name="He W."/>
            <person name="Wang L."/>
            <person name="Zhang D.-F."/>
        </authorList>
    </citation>
    <scope>NUCLEOTIDE SEQUENCE [LARGE SCALE GENOMIC DNA]</scope>
    <source>
        <strain evidence="5 6">WL0024</strain>
    </source>
</reference>
<feature type="transmembrane region" description="Helical" evidence="3">
    <location>
        <begin position="440"/>
        <end position="460"/>
    </location>
</feature>
<sequence length="505" mass="54443">MSDSVRILVVDDSSVSRAKLRLAVVALGHQAVEARDGSEALQLLGQHPYDAILLDIVMPGLDGFDVLEAMRRDDILAEIPVIVVSALDDDMSSVVRAIELGATDFLPKDFDPVILRARLETSIRKRRLRERERAYLDQVEELNRAAQIILDDEFSPDRMNVDDVAARDDALGTLARVLARMADEIYDREVALRRQVITLKGILMVIALGVIWGVVPTLSHIAADLDATPVGLAIWVNLLAGLMCLAVALSRKRLSLPGRGSLRFLLAWAVLGGVFQNVTIYWIAGHVEATTLALVSALEGFMVFALAAMFGVEKATLRRLVGLVVGLVGVVTVLLSRGSLASSTEVHWVALALLVPFLFAVEDLGLSTVERDELDPVNSVGFMMLFSVPMMMPLALATDGFLQVGPTFGQTELVVVLMGAASASATIILVLLIAMAGAVFAAQSAYAVTIAGIVWSMLILGESMSVTAWSAVGIMFLGLYLVEPEAGEETIQIRMPFKRSPRVSG</sequence>
<name>A0ABT2WYL6_9RHOB</name>
<dbReference type="SMART" id="SM00448">
    <property type="entry name" value="REC"/>
    <property type="match status" value="1"/>
</dbReference>
<dbReference type="Proteomes" id="UP001209535">
    <property type="component" value="Unassembled WGS sequence"/>
</dbReference>
<keyword evidence="3" id="KW-0812">Transmembrane</keyword>
<dbReference type="InterPro" id="IPR000620">
    <property type="entry name" value="EamA_dom"/>
</dbReference>
<accession>A0ABT2WYL6</accession>
<dbReference type="Pfam" id="PF00892">
    <property type="entry name" value="EamA"/>
    <property type="match status" value="2"/>
</dbReference>
<feature type="transmembrane region" description="Helical" evidence="3">
    <location>
        <begin position="377"/>
        <end position="398"/>
    </location>
</feature>
<dbReference type="PANTHER" id="PTHR44591:SF3">
    <property type="entry name" value="RESPONSE REGULATORY DOMAIN-CONTAINING PROTEIN"/>
    <property type="match status" value="1"/>
</dbReference>
<dbReference type="PANTHER" id="PTHR44591">
    <property type="entry name" value="STRESS RESPONSE REGULATOR PROTEIN 1"/>
    <property type="match status" value="1"/>
</dbReference>
<feature type="transmembrane region" description="Helical" evidence="3">
    <location>
        <begin position="413"/>
        <end position="433"/>
    </location>
</feature>
<dbReference type="PROSITE" id="PS50110">
    <property type="entry name" value="RESPONSE_REGULATORY"/>
    <property type="match status" value="1"/>
</dbReference>
<evidence type="ECO:0000256" key="3">
    <source>
        <dbReference type="SAM" id="Phobius"/>
    </source>
</evidence>
<dbReference type="Gene3D" id="3.40.50.2300">
    <property type="match status" value="1"/>
</dbReference>
<feature type="transmembrane region" description="Helical" evidence="3">
    <location>
        <begin position="346"/>
        <end position="365"/>
    </location>
</feature>
<organism evidence="5 6">
    <name type="scientific">Albidovulum salinarum</name>
    <dbReference type="NCBI Taxonomy" id="2984153"/>
    <lineage>
        <taxon>Bacteria</taxon>
        <taxon>Pseudomonadati</taxon>
        <taxon>Pseudomonadota</taxon>
        <taxon>Alphaproteobacteria</taxon>
        <taxon>Rhodobacterales</taxon>
        <taxon>Paracoccaceae</taxon>
        <taxon>Albidovulum</taxon>
    </lineage>
</organism>
<feature type="transmembrane region" description="Helical" evidence="3">
    <location>
        <begin position="289"/>
        <end position="308"/>
    </location>
</feature>
<feature type="transmembrane region" description="Helical" evidence="3">
    <location>
        <begin position="320"/>
        <end position="340"/>
    </location>
</feature>